<organism evidence="1 2">
    <name type="scientific">Echinops telfairi</name>
    <name type="common">Lesser hedgehog tenrec</name>
    <dbReference type="NCBI Taxonomy" id="9371"/>
    <lineage>
        <taxon>Eukaryota</taxon>
        <taxon>Metazoa</taxon>
        <taxon>Chordata</taxon>
        <taxon>Craniata</taxon>
        <taxon>Vertebrata</taxon>
        <taxon>Euteleostomi</taxon>
        <taxon>Mammalia</taxon>
        <taxon>Eutheria</taxon>
        <taxon>Afrotheria</taxon>
        <taxon>Tenrecidae</taxon>
        <taxon>Tenrecinae</taxon>
        <taxon>Echinops</taxon>
    </lineage>
</organism>
<keyword evidence="2" id="KW-0675">Receptor</keyword>
<reference evidence="2" key="1">
    <citation type="submission" date="2025-08" db="UniProtKB">
        <authorList>
            <consortium name="RefSeq"/>
        </authorList>
    </citation>
    <scope>IDENTIFICATION</scope>
</reference>
<dbReference type="RefSeq" id="XP_045148932.1">
    <property type="nucleotide sequence ID" value="XM_045292997.1"/>
</dbReference>
<evidence type="ECO:0000313" key="1">
    <source>
        <dbReference type="Proteomes" id="UP000694863"/>
    </source>
</evidence>
<protein>
    <submittedName>
        <fullName evidence="2">Natural cytotoxicity triggering receptor 3 isoform X1</fullName>
    </submittedName>
</protein>
<dbReference type="Proteomes" id="UP000694863">
    <property type="component" value="Unplaced"/>
</dbReference>
<sequence length="241" mass="26289">MGTLKVLRKCLAKNRTNEWVSQRRASPLECHRGRHLSPTLLHKPRQPAHRRNARAFEDPGSSSGGSFSPEGSQHSVLEVPGSCSLWVTQPPEIRTREGTTAFLPCFFNATRGRPAIGFVTWYRDKVGPGKEVRNETPEFQGRLAPLGSARFLYDHQAELHITSTRPHDAGVYLCRVEVLGLGSGTGNGTWLVVEKGSYASLLLLRAAFYAFSFLSVAVVAVGCAFCDQGKGACHMGTGMSC</sequence>
<gene>
    <name evidence="2" type="primary">NCR3</name>
</gene>
<proteinExistence type="predicted"/>
<name>A0AC55DB11_ECHTE</name>
<keyword evidence="1" id="KW-1185">Reference proteome</keyword>
<accession>A0AC55DB11</accession>
<evidence type="ECO:0000313" key="2">
    <source>
        <dbReference type="RefSeq" id="XP_045148932.1"/>
    </source>
</evidence>